<dbReference type="GO" id="GO:0004553">
    <property type="term" value="F:hydrolase activity, hydrolyzing O-glycosyl compounds"/>
    <property type="evidence" value="ECO:0007669"/>
    <property type="project" value="InterPro"/>
</dbReference>
<dbReference type="SUPFAM" id="SSF51445">
    <property type="entry name" value="(Trans)glycosidases"/>
    <property type="match status" value="1"/>
</dbReference>
<comment type="similarity">
    <text evidence="1">Belongs to the glycosyl hydrolase 3 family.</text>
</comment>
<dbReference type="FunFam" id="3.40.50.1700:FF:000011">
    <property type="entry name" value="Exported beta-glucosidase"/>
    <property type="match status" value="1"/>
</dbReference>
<dbReference type="InterPro" id="IPR002772">
    <property type="entry name" value="Glyco_hydro_3_C"/>
</dbReference>
<keyword evidence="2 5" id="KW-0378">Hydrolase</keyword>
<gene>
    <name evidence="5" type="ORF">EGY25_00695</name>
</gene>
<dbReference type="SMART" id="SM01217">
    <property type="entry name" value="Fn3_like"/>
    <property type="match status" value="1"/>
</dbReference>
<comment type="caution">
    <text evidence="5">The sequence shown here is derived from an EMBL/GenBank/DDBJ whole genome shotgun (WGS) entry which is preliminary data.</text>
</comment>
<dbReference type="PANTHER" id="PTHR42715">
    <property type="entry name" value="BETA-GLUCOSIDASE"/>
    <property type="match status" value="1"/>
</dbReference>
<feature type="signal peptide" evidence="3">
    <location>
        <begin position="1"/>
        <end position="24"/>
    </location>
</feature>
<evidence type="ECO:0000256" key="1">
    <source>
        <dbReference type="ARBA" id="ARBA00005336"/>
    </source>
</evidence>
<dbReference type="InterPro" id="IPR036881">
    <property type="entry name" value="Glyco_hydro_3_C_sf"/>
</dbReference>
<dbReference type="AlphaFoldDB" id="A0A4Y9S1V2"/>
<dbReference type="Pfam" id="PF00933">
    <property type="entry name" value="Glyco_hydro_3"/>
    <property type="match status" value="1"/>
</dbReference>
<proteinExistence type="inferred from homology"/>
<keyword evidence="3" id="KW-0732">Signal</keyword>
<name>A0A4Y9S1V2_9CAUL</name>
<accession>A0A4Y9S1V2</accession>
<dbReference type="Pfam" id="PF14310">
    <property type="entry name" value="Fn3-like"/>
    <property type="match status" value="1"/>
</dbReference>
<organism evidence="5 6">
    <name type="scientific">Brevundimonas intermedia</name>
    <dbReference type="NCBI Taxonomy" id="74315"/>
    <lineage>
        <taxon>Bacteria</taxon>
        <taxon>Pseudomonadati</taxon>
        <taxon>Pseudomonadota</taxon>
        <taxon>Alphaproteobacteria</taxon>
        <taxon>Caulobacterales</taxon>
        <taxon>Caulobacteraceae</taxon>
        <taxon>Brevundimonas</taxon>
    </lineage>
</organism>
<evidence type="ECO:0000313" key="5">
    <source>
        <dbReference type="EMBL" id="TFW15143.1"/>
    </source>
</evidence>
<dbReference type="InterPro" id="IPR017853">
    <property type="entry name" value="GH"/>
</dbReference>
<dbReference type="InterPro" id="IPR001764">
    <property type="entry name" value="Glyco_hydro_3_N"/>
</dbReference>
<sequence length="738" mass="78168">MTFRPFAHALLAATALVAPIQAHAQVQDAAADARAAALVGRMTMEEKLSLLHGTMPLPFFGDTPIPEGAIPGAGYVPGVERVGVPALKETDASLGVSWVAGLRGDGATALPSGLALAATFDPELAREGGAMVGAETRAKGFNVLLAGGVNLVRDPRNGRNFEYLGEDPLLAGTLAGESIRGIQSNRIISTIKHFAFNGNETGRNFHSTDIGEAAGRESDLLAFQIAIERGQPGSVMCAYNRVNDVYACENPTLLNDVLKRDWGYKGWVMSDWGAVHSTEALLNGLDQQSGEQLDREPYFGRLLTEAVAGGDARYVTRVDDAAHRIVRTMISTGMFDDQPQPGGVIDFDAHAQVARRVAERGVVLLKNERDLLPLARTARNIVVIGDQADVGVLSGGGSSQVAAPGGPAATVRIGGENAMGPFSNALYHGSSPLAAIKAEAPNATVRFAHGRYVSEAVDLAAKADLAIIFVGQWTTEAVDVPDLSLPGNQEALIEAVARANPNTIVVLQTGGPVVMPWLEHVPAVLEAWYSGAKGGEAIADILFGDVNPSGRLPVTFPASVDQLPRPVIPGIDQPSAGLVAMGETRPSFPVDYTIEGADVGYRWFEAKNARPLFPFGFGLSYTDFAYSDLKVEGGDTLTVSFKVANTGDRAGVDVPQVYLTESPGRSQQRLIGFEPVSLAPGESRTVSLTADRRLLGNWDTQRPGWSVPVGDYKVFVGTDATSPRLNGQARVRASRLRP</sequence>
<dbReference type="SUPFAM" id="SSF52279">
    <property type="entry name" value="Beta-D-glucan exohydrolase, C-terminal domain"/>
    <property type="match status" value="1"/>
</dbReference>
<dbReference type="OrthoDB" id="9781691at2"/>
<dbReference type="GO" id="GO:0005975">
    <property type="term" value="P:carbohydrate metabolic process"/>
    <property type="evidence" value="ECO:0007669"/>
    <property type="project" value="InterPro"/>
</dbReference>
<dbReference type="Gene3D" id="3.40.50.1700">
    <property type="entry name" value="Glycoside hydrolase family 3 C-terminal domain"/>
    <property type="match status" value="1"/>
</dbReference>
<evidence type="ECO:0000313" key="6">
    <source>
        <dbReference type="Proteomes" id="UP000298216"/>
    </source>
</evidence>
<dbReference type="InterPro" id="IPR026891">
    <property type="entry name" value="Fn3-like"/>
</dbReference>
<evidence type="ECO:0000256" key="2">
    <source>
        <dbReference type="ARBA" id="ARBA00022801"/>
    </source>
</evidence>
<evidence type="ECO:0000259" key="4">
    <source>
        <dbReference type="SMART" id="SM01217"/>
    </source>
</evidence>
<dbReference type="InterPro" id="IPR036962">
    <property type="entry name" value="Glyco_hydro_3_N_sf"/>
</dbReference>
<keyword evidence="6" id="KW-1185">Reference proteome</keyword>
<feature type="chain" id="PRO_5021437857" evidence="3">
    <location>
        <begin position="25"/>
        <end position="738"/>
    </location>
</feature>
<dbReference type="PRINTS" id="PR00133">
    <property type="entry name" value="GLHYDRLASE3"/>
</dbReference>
<dbReference type="Gene3D" id="2.60.40.10">
    <property type="entry name" value="Immunoglobulins"/>
    <property type="match status" value="1"/>
</dbReference>
<dbReference type="Proteomes" id="UP000298216">
    <property type="component" value="Unassembled WGS sequence"/>
</dbReference>
<dbReference type="EMBL" id="SPVH01000001">
    <property type="protein sequence ID" value="TFW15143.1"/>
    <property type="molecule type" value="Genomic_DNA"/>
</dbReference>
<dbReference type="InterPro" id="IPR013783">
    <property type="entry name" value="Ig-like_fold"/>
</dbReference>
<dbReference type="PANTHER" id="PTHR42715:SF10">
    <property type="entry name" value="BETA-GLUCOSIDASE"/>
    <property type="match status" value="1"/>
</dbReference>
<dbReference type="InterPro" id="IPR050288">
    <property type="entry name" value="Cellulose_deg_GH3"/>
</dbReference>
<reference evidence="5 6" key="1">
    <citation type="submission" date="2019-03" db="EMBL/GenBank/DDBJ databases">
        <title>Draft genome of Brevundimonas sp. a heavy metal resistant soil bacteria.</title>
        <authorList>
            <person name="Soto J."/>
        </authorList>
    </citation>
    <scope>NUCLEOTIDE SEQUENCE [LARGE SCALE GENOMIC DNA]</scope>
    <source>
        <strain evidence="5 6">B-10</strain>
    </source>
</reference>
<dbReference type="Pfam" id="PF01915">
    <property type="entry name" value="Glyco_hydro_3_C"/>
    <property type="match status" value="1"/>
</dbReference>
<dbReference type="RefSeq" id="WP_135193140.1">
    <property type="nucleotide sequence ID" value="NZ_SPVH01000001.1"/>
</dbReference>
<dbReference type="Gene3D" id="3.20.20.300">
    <property type="entry name" value="Glycoside hydrolase, family 3, N-terminal domain"/>
    <property type="match status" value="1"/>
</dbReference>
<feature type="domain" description="Fibronectin type III-like" evidence="4">
    <location>
        <begin position="653"/>
        <end position="720"/>
    </location>
</feature>
<evidence type="ECO:0000256" key="3">
    <source>
        <dbReference type="SAM" id="SignalP"/>
    </source>
</evidence>
<protein>
    <submittedName>
        <fullName evidence="5">Glycosyl hydrolase</fullName>
    </submittedName>
</protein>